<evidence type="ECO:0000259" key="6">
    <source>
        <dbReference type="PROSITE" id="PS50075"/>
    </source>
</evidence>
<dbReference type="Pfam" id="PF21089">
    <property type="entry name" value="PKS_DH_N"/>
    <property type="match status" value="1"/>
</dbReference>
<dbReference type="PROSITE" id="PS52019">
    <property type="entry name" value="PKS_MFAS_DH"/>
    <property type="match status" value="1"/>
</dbReference>
<dbReference type="SUPFAM" id="SSF51735">
    <property type="entry name" value="NAD(P)-binding Rossmann-fold domains"/>
    <property type="match status" value="2"/>
</dbReference>
<dbReference type="GO" id="GO:0006633">
    <property type="term" value="P:fatty acid biosynthetic process"/>
    <property type="evidence" value="ECO:0007669"/>
    <property type="project" value="TreeGrafter"/>
</dbReference>
<feature type="domain" description="PKS/mFAS DH" evidence="8">
    <location>
        <begin position="472"/>
        <end position="720"/>
    </location>
</feature>
<evidence type="ECO:0000259" key="8">
    <source>
        <dbReference type="PROSITE" id="PS52019"/>
    </source>
</evidence>
<dbReference type="PROSITE" id="PS00012">
    <property type="entry name" value="PHOSPHOPANTETHEINE"/>
    <property type="match status" value="1"/>
</dbReference>
<name>A0A1I3ZJQ3_9PROT</name>
<dbReference type="Gene3D" id="1.10.1200.10">
    <property type="entry name" value="ACP-like"/>
    <property type="match status" value="1"/>
</dbReference>
<proteinExistence type="predicted"/>
<dbReference type="SMART" id="SM00823">
    <property type="entry name" value="PKS_PP"/>
    <property type="match status" value="1"/>
</dbReference>
<dbReference type="GO" id="GO:0031177">
    <property type="term" value="F:phosphopantetheine binding"/>
    <property type="evidence" value="ECO:0007669"/>
    <property type="project" value="InterPro"/>
</dbReference>
<dbReference type="InterPro" id="IPR049551">
    <property type="entry name" value="PKS_DH_C"/>
</dbReference>
<dbReference type="Gene3D" id="3.10.129.110">
    <property type="entry name" value="Polyketide synthase dehydratase"/>
    <property type="match status" value="1"/>
</dbReference>
<dbReference type="InterPro" id="IPR049900">
    <property type="entry name" value="PKS_mFAS_DH"/>
</dbReference>
<evidence type="ECO:0000256" key="5">
    <source>
        <dbReference type="PROSITE-ProRule" id="PRU01363"/>
    </source>
</evidence>
<dbReference type="InterPro" id="IPR020807">
    <property type="entry name" value="PKS_DH"/>
</dbReference>
<feature type="region of interest" description="N-terminal hotdog fold" evidence="5">
    <location>
        <begin position="472"/>
        <end position="585"/>
    </location>
</feature>
<dbReference type="GO" id="GO:0004312">
    <property type="term" value="F:fatty acid synthase activity"/>
    <property type="evidence" value="ECO:0007669"/>
    <property type="project" value="TreeGrafter"/>
</dbReference>
<dbReference type="InterPro" id="IPR020806">
    <property type="entry name" value="PKS_PP-bd"/>
</dbReference>
<dbReference type="Gene3D" id="3.40.50.720">
    <property type="entry name" value="NAD(P)-binding Rossmann-like Domain"/>
    <property type="match status" value="1"/>
</dbReference>
<keyword evidence="2" id="KW-0597">Phosphoprotein</keyword>
<dbReference type="InterPro" id="IPR014030">
    <property type="entry name" value="Ketoacyl_synth_N"/>
</dbReference>
<evidence type="ECO:0000256" key="4">
    <source>
        <dbReference type="ARBA" id="ARBA00054155"/>
    </source>
</evidence>
<dbReference type="InterPro" id="IPR020841">
    <property type="entry name" value="PKS_Beta-ketoAc_synthase_dom"/>
</dbReference>
<dbReference type="InterPro" id="IPR049552">
    <property type="entry name" value="PKS_DH_N"/>
</dbReference>
<dbReference type="InterPro" id="IPR057326">
    <property type="entry name" value="KR_dom"/>
</dbReference>
<evidence type="ECO:0000313" key="9">
    <source>
        <dbReference type="EMBL" id="SFK44255.1"/>
    </source>
</evidence>
<feature type="active site" description="Proton acceptor; for dehydratase activity" evidence="5">
    <location>
        <position position="504"/>
    </location>
</feature>
<dbReference type="Pfam" id="PF00550">
    <property type="entry name" value="PP-binding"/>
    <property type="match status" value="1"/>
</dbReference>
<dbReference type="FunFam" id="3.40.47.10:FF:000019">
    <property type="entry name" value="Polyketide synthase type I"/>
    <property type="match status" value="1"/>
</dbReference>
<dbReference type="SMART" id="SM00826">
    <property type="entry name" value="PKS_DH"/>
    <property type="match status" value="1"/>
</dbReference>
<dbReference type="AlphaFoldDB" id="A0A1I3ZJQ3"/>
<dbReference type="Proteomes" id="UP000199473">
    <property type="component" value="Unassembled WGS sequence"/>
</dbReference>
<dbReference type="InterPro" id="IPR016039">
    <property type="entry name" value="Thiolase-like"/>
</dbReference>
<dbReference type="SMART" id="SM00825">
    <property type="entry name" value="PKS_KS"/>
    <property type="match status" value="1"/>
</dbReference>
<dbReference type="Pfam" id="PF02801">
    <property type="entry name" value="Ketoacyl-synt_C"/>
    <property type="match status" value="1"/>
</dbReference>
<keyword evidence="1" id="KW-0596">Phosphopantetheine</keyword>
<dbReference type="PROSITE" id="PS52004">
    <property type="entry name" value="KS3_2"/>
    <property type="match status" value="1"/>
</dbReference>
<keyword evidence="10" id="KW-1185">Reference proteome</keyword>
<dbReference type="InterPro" id="IPR042104">
    <property type="entry name" value="PKS_dehydratase_sf"/>
</dbReference>
<dbReference type="InterPro" id="IPR006162">
    <property type="entry name" value="Ppantetheine_attach_site"/>
</dbReference>
<dbReference type="Pfam" id="PF08659">
    <property type="entry name" value="KR"/>
    <property type="match status" value="1"/>
</dbReference>
<feature type="domain" description="Ketosynthase family 3 (KS3)" evidence="7">
    <location>
        <begin position="23"/>
        <end position="441"/>
    </location>
</feature>
<dbReference type="InterPro" id="IPR050091">
    <property type="entry name" value="PKS_NRPS_Biosynth_Enz"/>
</dbReference>
<dbReference type="Gene3D" id="3.40.47.10">
    <property type="match status" value="1"/>
</dbReference>
<evidence type="ECO:0000313" key="10">
    <source>
        <dbReference type="Proteomes" id="UP000199473"/>
    </source>
</evidence>
<evidence type="ECO:0000259" key="7">
    <source>
        <dbReference type="PROSITE" id="PS52004"/>
    </source>
</evidence>
<dbReference type="PROSITE" id="PS51257">
    <property type="entry name" value="PROKAR_LIPOPROTEIN"/>
    <property type="match status" value="1"/>
</dbReference>
<evidence type="ECO:0000256" key="1">
    <source>
        <dbReference type="ARBA" id="ARBA00022450"/>
    </source>
</evidence>
<dbReference type="InterPro" id="IPR009081">
    <property type="entry name" value="PP-bd_ACP"/>
</dbReference>
<reference evidence="9 10" key="1">
    <citation type="submission" date="2016-10" db="EMBL/GenBank/DDBJ databases">
        <authorList>
            <person name="de Groot N.N."/>
        </authorList>
    </citation>
    <scope>NUCLEOTIDE SEQUENCE [LARGE SCALE GENOMIC DNA]</scope>
    <source>
        <strain evidence="9 10">DSM 19981</strain>
    </source>
</reference>
<dbReference type="InterPro" id="IPR014031">
    <property type="entry name" value="Ketoacyl_synth_C"/>
</dbReference>
<dbReference type="Pfam" id="PF14765">
    <property type="entry name" value="PS-DH"/>
    <property type="match status" value="1"/>
</dbReference>
<dbReference type="Pfam" id="PF00109">
    <property type="entry name" value="ketoacyl-synt"/>
    <property type="match status" value="1"/>
</dbReference>
<comment type="function">
    <text evidence="4">Involved in production of the polyketide antibiotic thailandamide.</text>
</comment>
<feature type="active site" description="Proton donor; for dehydratase activity" evidence="5">
    <location>
        <position position="649"/>
    </location>
</feature>
<protein>
    <submittedName>
        <fullName evidence="9">Phosphopantetheine attachment site</fullName>
    </submittedName>
</protein>
<organism evidence="9 10">
    <name type="scientific">Falsiroseomonas stagni DSM 19981</name>
    <dbReference type="NCBI Taxonomy" id="1123062"/>
    <lineage>
        <taxon>Bacteria</taxon>
        <taxon>Pseudomonadati</taxon>
        <taxon>Pseudomonadota</taxon>
        <taxon>Alphaproteobacteria</taxon>
        <taxon>Acetobacterales</taxon>
        <taxon>Roseomonadaceae</taxon>
        <taxon>Falsiroseomonas</taxon>
    </lineage>
</organism>
<evidence type="ECO:0000256" key="2">
    <source>
        <dbReference type="ARBA" id="ARBA00022553"/>
    </source>
</evidence>
<dbReference type="InterPro" id="IPR036736">
    <property type="entry name" value="ACP-like_sf"/>
</dbReference>
<evidence type="ECO:0000256" key="3">
    <source>
        <dbReference type="ARBA" id="ARBA00022679"/>
    </source>
</evidence>
<keyword evidence="3" id="KW-0808">Transferase</keyword>
<accession>A0A1I3ZJQ3</accession>
<dbReference type="SUPFAM" id="SSF53901">
    <property type="entry name" value="Thiolase-like"/>
    <property type="match status" value="1"/>
</dbReference>
<dbReference type="EMBL" id="FOSQ01000002">
    <property type="protein sequence ID" value="SFK44255.1"/>
    <property type="molecule type" value="Genomic_DNA"/>
</dbReference>
<dbReference type="SUPFAM" id="SSF47336">
    <property type="entry name" value="ACP-like"/>
    <property type="match status" value="1"/>
</dbReference>
<dbReference type="PANTHER" id="PTHR43775">
    <property type="entry name" value="FATTY ACID SYNTHASE"/>
    <property type="match status" value="1"/>
</dbReference>
<feature type="region of interest" description="C-terminal hotdog fold" evidence="5">
    <location>
        <begin position="596"/>
        <end position="720"/>
    </location>
</feature>
<dbReference type="PROSITE" id="PS50075">
    <property type="entry name" value="CARRIER"/>
    <property type="match status" value="1"/>
</dbReference>
<dbReference type="SMART" id="SM00822">
    <property type="entry name" value="PKS_KR"/>
    <property type="match status" value="1"/>
</dbReference>
<dbReference type="PANTHER" id="PTHR43775:SF37">
    <property type="entry name" value="SI:DKEY-61P9.11"/>
    <property type="match status" value="1"/>
</dbReference>
<dbReference type="STRING" id="1123062.SAMN02745775_102545"/>
<gene>
    <name evidence="9" type="ORF">SAMN02745775_102545</name>
</gene>
<dbReference type="InterPro" id="IPR013968">
    <property type="entry name" value="PKS_KR"/>
</dbReference>
<dbReference type="CDD" id="cd00833">
    <property type="entry name" value="PKS"/>
    <property type="match status" value="1"/>
</dbReference>
<feature type="domain" description="Carrier" evidence="6">
    <location>
        <begin position="1091"/>
        <end position="1165"/>
    </location>
</feature>
<dbReference type="InterPro" id="IPR036291">
    <property type="entry name" value="NAD(P)-bd_dom_sf"/>
</dbReference>
<sequence>MREAVRTIQALRRRVDELAAARNTPVAVIGMACRFPGAGTPDALWHLLAEGRDAIGPIPADRWDSDAWHSPDPDQPGRIAFREAGFIGDVDAFDAARFGIAAREAAGMDPQHRLLLELAWQALEAAALQPDALGGTRAGIFLGLNAGDHLQAVMTDPARLGTHALAGAVASLAAGRIAYALGLNGPALVVDTACSSSLVAAHLAVQSLRARECDMALAGGAHLMLAPQVSVALSRARMMAPDGRCKTFDASADGFGQGEGGGMVVLKRLADAEAAGDPVLAVIRGSALNQDGRSAGITAPSLGAQQAVIRAALADAGLAPADIDAIEAHGTGTALGDPVELHALAAVFGQDRRRALRVGSLKTNIGHTAAAAGVAGLIKAVLMLDRGAVPPSLHFRRMNPHVDLGKAPIEVPTTMVAEAPQRVGVSGFGFSGTNAHLVLEAAPTLPARRAALPPTPLKRQVFPRLRAALPETALFPGRVIESPAAARQVEAVLDLALLPWLADHRVQGRVVVPGAVMIALLLAAAPPGTTALADIAFAEPVVLEAAPVRLVALGQPDGTLAISSRAGTGWLTHATARLAVPAAPLALSCAPPGNWDARPAWVAHLAALGIDIGPAFQGIARIARGETTTATIDALPEIPGAPFHPALLDAVLQAAGGTLPADPVLPIGIARLDLHGPLAGALSVIAQRRGDAIDLLASADTPIASIHGLAIHRLAEASATPTLAALSWQPAAAPAPGTPATALDIAAGGANLAEALALAQRHLATATPIAFVTRGATPPVADPGQALLHGMATALAAERPELRARAIDLAPDAPPALLTAELAGDGAEPSVALRAGGRFVPRLTRLEPRPGQVRLSGTVLITGGFGGIGRPMARWALERGADAVLLIGRRPAEAPFAQARILACDIAAPDATARIAAALQPLPPLHMIIHAAGVLDDAMIEDQAPSRLQRVIAPKLLGAQALHALPARPEHVLLFGSVASLIGAAGQTGYAAANAALDAFVGWRRAQGLPAQSILWGRWAEVGMAAALDSARSTRISARGLLPMAPERALAALDSAILSGEAAVMIAAFDWARFAETAPPAFLPLLPAVAAADGPLRDQVQDILRQILGEVPPPGRALVACGLDSLMAMDLRNRINRRFGTALGLADLLGGTDAEGLAARIEAEAEETEVLTL</sequence>